<reference evidence="2" key="1">
    <citation type="journal article" date="2024" name="Proc. Natl. Acad. Sci. U.S.A.">
        <title>Extraordinary preservation of gene collinearity over three hundred million years revealed in homosporous lycophytes.</title>
        <authorList>
            <person name="Li C."/>
            <person name="Wickell D."/>
            <person name="Kuo L.Y."/>
            <person name="Chen X."/>
            <person name="Nie B."/>
            <person name="Liao X."/>
            <person name="Peng D."/>
            <person name="Ji J."/>
            <person name="Jenkins J."/>
            <person name="Williams M."/>
            <person name="Shu S."/>
            <person name="Plott C."/>
            <person name="Barry K."/>
            <person name="Rajasekar S."/>
            <person name="Grimwood J."/>
            <person name="Han X."/>
            <person name="Sun S."/>
            <person name="Hou Z."/>
            <person name="He W."/>
            <person name="Dai G."/>
            <person name="Sun C."/>
            <person name="Schmutz J."/>
            <person name="Leebens-Mack J.H."/>
            <person name="Li F.W."/>
            <person name="Wang L."/>
        </authorList>
    </citation>
    <scope>NUCLEOTIDE SEQUENCE [LARGE SCALE GENOMIC DNA]</scope>
    <source>
        <strain evidence="2">cv. PW_Plant_1</strain>
    </source>
</reference>
<dbReference type="EMBL" id="CM055095">
    <property type="protein sequence ID" value="KAJ7558328.1"/>
    <property type="molecule type" value="Genomic_DNA"/>
</dbReference>
<comment type="caution">
    <text evidence="1">The sequence shown here is derived from an EMBL/GenBank/DDBJ whole genome shotgun (WGS) entry which is preliminary data.</text>
</comment>
<keyword evidence="2" id="KW-1185">Reference proteome</keyword>
<organism evidence="1 2">
    <name type="scientific">Diphasiastrum complanatum</name>
    <name type="common">Issler's clubmoss</name>
    <name type="synonym">Lycopodium complanatum</name>
    <dbReference type="NCBI Taxonomy" id="34168"/>
    <lineage>
        <taxon>Eukaryota</taxon>
        <taxon>Viridiplantae</taxon>
        <taxon>Streptophyta</taxon>
        <taxon>Embryophyta</taxon>
        <taxon>Tracheophyta</taxon>
        <taxon>Lycopodiopsida</taxon>
        <taxon>Lycopodiales</taxon>
        <taxon>Lycopodiaceae</taxon>
        <taxon>Lycopodioideae</taxon>
        <taxon>Diphasiastrum</taxon>
    </lineage>
</organism>
<evidence type="ECO:0000313" key="2">
    <source>
        <dbReference type="Proteomes" id="UP001162992"/>
    </source>
</evidence>
<proteinExistence type="predicted"/>
<dbReference type="Proteomes" id="UP001162992">
    <property type="component" value="Chromosome 4"/>
</dbReference>
<accession>A0ACC2DVH5</accession>
<sequence>MGDSRNRPYSMGSRLGPKFISTGSAGSRRVQRLHGISTHYAGAQPEVLENADGFETGPAFTVTQTNHANDYARVQNHSFLPVHGCSMSRLSLSGNVPTHGGEYQSSSPIWGMADSGLSLPVEGRAMGESAVKANVQGQPIFPLSRDLMTSSNTVSGGGSFGEVTRDNIFSHGQGSLASGSVSVTGFMDPVFEHKSESGTHFMLNAPMADQNFSQVPPYYSSAPAAGTFVHPLDTLKRQNSYGLNDNIFWCEASTEPNHGATSSVRGPFKRKISALGSPVIGSQSVSSHMSNIPARYNPMMSRSDNNGRRRVGNSSPNSTFTFSGSPTGQTFVPANELPEGSRAHSSEEPQFSQGRGFPRKLPIRHSEPLRSNWPFGTSISGEIVMQCNQDNGISGSLGIEIERTSTNFCPAYTQAMQIENPAPQAHVWSSSRIQEGATSANTNPTGERFADFSSSVDQLSGLHGGHNSSIPSHGRENSLLRVTAGALGSSILEHGFDHNHSTTRVGQMIASNQGPYEGFRADGSIGNLTMNSGGSVSRNWINSHPQPMSSVNALPKSAESDHQIRRVPSCQPWAHSRHFNHPTTWSTTLMPSAPPSSSVISPNFRRHPSSAHLFGAPQMESSVEHLNGGFPSATARMPAGLPLHRVYRVRTNDDRRRHDMSDGVAEQLLMLEATVLFGDIGLQDQHSDWRLDVDNMSYEELLALEERIGNVCTGLTEDGISEKLKTIKYSSQDASATSPLQETVVKCSICQEEYEEGDNLGYLDCGHSYHAICIKQWLVKKNQCPVCKASAFS</sequence>
<evidence type="ECO:0000313" key="1">
    <source>
        <dbReference type="EMBL" id="KAJ7558328.1"/>
    </source>
</evidence>
<gene>
    <name evidence="1" type="ORF">O6H91_04G033700</name>
</gene>
<name>A0ACC2DVH5_DIPCM</name>
<protein>
    <submittedName>
        <fullName evidence="1">Uncharacterized protein</fullName>
    </submittedName>
</protein>